<comment type="subcellular location">
    <subcellularLocation>
        <location evidence="2 14">Cytoplasm</location>
    </subcellularLocation>
</comment>
<dbReference type="PROSITE" id="PS50975">
    <property type="entry name" value="ATP_GRASP"/>
    <property type="match status" value="1"/>
</dbReference>
<gene>
    <name evidence="14 19" type="primary">ddl</name>
    <name evidence="19" type="ORF">AHA02nite_09530</name>
</gene>
<dbReference type="HAMAP" id="MF_00047">
    <property type="entry name" value="Dala_Dala_lig"/>
    <property type="match status" value="1"/>
</dbReference>
<dbReference type="PROSITE" id="PS00843">
    <property type="entry name" value="DALA_DALA_LIGASE_1"/>
    <property type="match status" value="1"/>
</dbReference>
<dbReference type="PANTHER" id="PTHR23132">
    <property type="entry name" value="D-ALANINE--D-ALANINE LIGASE"/>
    <property type="match status" value="1"/>
</dbReference>
<evidence type="ECO:0000256" key="3">
    <source>
        <dbReference type="ARBA" id="ARBA00010871"/>
    </source>
</evidence>
<dbReference type="EMBL" id="BJYA01000003">
    <property type="protein sequence ID" value="GEN45177.1"/>
    <property type="molecule type" value="Genomic_DNA"/>
</dbReference>
<evidence type="ECO:0000256" key="5">
    <source>
        <dbReference type="ARBA" id="ARBA00022598"/>
    </source>
</evidence>
<evidence type="ECO:0000256" key="14">
    <source>
        <dbReference type="HAMAP-Rule" id="MF_00047"/>
    </source>
</evidence>
<comment type="similarity">
    <text evidence="3 14">Belongs to the D-alanine--D-alanine ligase family.</text>
</comment>
<dbReference type="AlphaFoldDB" id="A0A511W2K6"/>
<dbReference type="InterPro" id="IPR005905">
    <property type="entry name" value="D_ala_D_ala"/>
</dbReference>
<dbReference type="Gene3D" id="3.40.50.20">
    <property type="match status" value="1"/>
</dbReference>
<reference evidence="19 20" key="1">
    <citation type="submission" date="2019-07" db="EMBL/GenBank/DDBJ databases">
        <title>Whole genome shotgun sequence of Alkalibacillus haloalkaliphilus NBRC 103110.</title>
        <authorList>
            <person name="Hosoyama A."/>
            <person name="Uohara A."/>
            <person name="Ohji S."/>
            <person name="Ichikawa N."/>
        </authorList>
    </citation>
    <scope>NUCLEOTIDE SEQUENCE [LARGE SCALE GENOMIC DNA]</scope>
    <source>
        <strain evidence="19 20">NBRC 103110</strain>
    </source>
</reference>
<dbReference type="InterPro" id="IPR016185">
    <property type="entry name" value="PreATP-grasp_dom_sf"/>
</dbReference>
<comment type="cofactor">
    <cofactor evidence="16">
        <name>Mg(2+)</name>
        <dbReference type="ChEBI" id="CHEBI:18420"/>
    </cofactor>
    <cofactor evidence="16">
        <name>Mn(2+)</name>
        <dbReference type="ChEBI" id="CHEBI:29035"/>
    </cofactor>
    <text evidence="16">Binds 2 magnesium or manganese ions per subunit.</text>
</comment>
<feature type="domain" description="ATP-grasp" evidence="18">
    <location>
        <begin position="101"/>
        <end position="304"/>
    </location>
</feature>
<dbReference type="GO" id="GO:0005737">
    <property type="term" value="C:cytoplasm"/>
    <property type="evidence" value="ECO:0007669"/>
    <property type="project" value="UniProtKB-SubCell"/>
</dbReference>
<keyword evidence="12 16" id="KW-0464">Manganese</keyword>
<evidence type="ECO:0000256" key="10">
    <source>
        <dbReference type="ARBA" id="ARBA00022960"/>
    </source>
</evidence>
<comment type="catalytic activity">
    <reaction evidence="14">
        <text>2 D-alanine + ATP = D-alanyl-D-alanine + ADP + phosphate + H(+)</text>
        <dbReference type="Rhea" id="RHEA:11224"/>
        <dbReference type="ChEBI" id="CHEBI:15378"/>
        <dbReference type="ChEBI" id="CHEBI:30616"/>
        <dbReference type="ChEBI" id="CHEBI:43474"/>
        <dbReference type="ChEBI" id="CHEBI:57416"/>
        <dbReference type="ChEBI" id="CHEBI:57822"/>
        <dbReference type="ChEBI" id="CHEBI:456216"/>
        <dbReference type="EC" id="6.3.2.4"/>
    </reaction>
</comment>
<keyword evidence="7 17" id="KW-0547">Nucleotide-binding</keyword>
<dbReference type="InterPro" id="IPR000291">
    <property type="entry name" value="D-Ala_lig_Van_CS"/>
</dbReference>
<dbReference type="InterPro" id="IPR013815">
    <property type="entry name" value="ATP_grasp_subdomain_1"/>
</dbReference>
<evidence type="ECO:0000256" key="13">
    <source>
        <dbReference type="ARBA" id="ARBA00023316"/>
    </source>
</evidence>
<evidence type="ECO:0000256" key="16">
    <source>
        <dbReference type="PIRSR" id="PIRSR039102-3"/>
    </source>
</evidence>
<evidence type="ECO:0000256" key="12">
    <source>
        <dbReference type="ARBA" id="ARBA00023211"/>
    </source>
</evidence>
<evidence type="ECO:0000256" key="11">
    <source>
        <dbReference type="ARBA" id="ARBA00022984"/>
    </source>
</evidence>
<feature type="binding site" evidence="16">
    <location>
        <position position="258"/>
    </location>
    <ligand>
        <name>Mg(2+)</name>
        <dbReference type="ChEBI" id="CHEBI:18420"/>
        <label>1</label>
    </ligand>
</feature>
<dbReference type="OrthoDB" id="9813261at2"/>
<evidence type="ECO:0000256" key="1">
    <source>
        <dbReference type="ARBA" id="ARBA00001936"/>
    </source>
</evidence>
<dbReference type="InterPro" id="IPR011761">
    <property type="entry name" value="ATP-grasp"/>
</dbReference>
<dbReference type="InterPro" id="IPR011095">
    <property type="entry name" value="Dala_Dala_lig_C"/>
</dbReference>
<keyword evidence="11 14" id="KW-0573">Peptidoglycan synthesis</keyword>
<dbReference type="GO" id="GO:0008360">
    <property type="term" value="P:regulation of cell shape"/>
    <property type="evidence" value="ECO:0007669"/>
    <property type="project" value="UniProtKB-KW"/>
</dbReference>
<evidence type="ECO:0000259" key="18">
    <source>
        <dbReference type="PROSITE" id="PS50975"/>
    </source>
</evidence>
<dbReference type="PIRSF" id="PIRSF039102">
    <property type="entry name" value="Ddl/VanB"/>
    <property type="match status" value="1"/>
</dbReference>
<feature type="active site" evidence="15">
    <location>
        <position position="282"/>
    </location>
</feature>
<dbReference type="GO" id="GO:0071555">
    <property type="term" value="P:cell wall organization"/>
    <property type="evidence" value="ECO:0007669"/>
    <property type="project" value="UniProtKB-KW"/>
</dbReference>
<dbReference type="NCBIfam" id="NF002528">
    <property type="entry name" value="PRK01966.1-4"/>
    <property type="match status" value="1"/>
</dbReference>
<evidence type="ECO:0000256" key="15">
    <source>
        <dbReference type="PIRSR" id="PIRSR039102-1"/>
    </source>
</evidence>
<dbReference type="Pfam" id="PF01820">
    <property type="entry name" value="Dala_Dala_lig_N"/>
    <property type="match status" value="1"/>
</dbReference>
<comment type="caution">
    <text evidence="19">The sequence shown here is derived from an EMBL/GenBank/DDBJ whole genome shotgun (WGS) entry which is preliminary data.</text>
</comment>
<sequence>MKIAVLYGGTSKEREVSLSTGKGIINALKDLDHDVLAIDFDPSQLNSLIDQIKDVDLVFIGLHGKQGEDGAVQGLLDLLEIPYVGSGVLASSLAMDKSKAKQVFAMHNIPVAKSKTYHFKETRTQVFEDIKSSFDLPFVVKPNQEGSTLGLTVIETWDQLSEAIQVAFTHDSDIIVETYVQGRELTVAVLGNNGDEQALPVIEIVPKSKYYDYESKYAEGGSEHIVPAEISDALTEKILNYSKVAHQSLGCETYSRVDFILNEKLGPVILEVNTLPGMTQTSLYPDAAKAVGLSYAEMIQLFIDLTVEKYN</sequence>
<feature type="active site" evidence="15">
    <location>
        <position position="13"/>
    </location>
</feature>
<feature type="binding site" evidence="16">
    <location>
        <position position="271"/>
    </location>
    <ligand>
        <name>Mg(2+)</name>
        <dbReference type="ChEBI" id="CHEBI:18420"/>
        <label>1</label>
    </ligand>
</feature>
<feature type="active site" evidence="15">
    <location>
        <position position="147"/>
    </location>
</feature>
<comment type="cofactor">
    <cofactor evidence="1">
        <name>Mn(2+)</name>
        <dbReference type="ChEBI" id="CHEBI:29035"/>
    </cofactor>
</comment>
<keyword evidence="8 17" id="KW-0067">ATP-binding</keyword>
<dbReference type="NCBIfam" id="TIGR01205">
    <property type="entry name" value="D_ala_D_alaTIGR"/>
    <property type="match status" value="1"/>
</dbReference>
<dbReference type="Pfam" id="PF07478">
    <property type="entry name" value="Dala_Dala_lig_C"/>
    <property type="match status" value="1"/>
</dbReference>
<dbReference type="NCBIfam" id="NF002378">
    <property type="entry name" value="PRK01372.1"/>
    <property type="match status" value="1"/>
</dbReference>
<feature type="binding site" evidence="16">
    <location>
        <position position="271"/>
    </location>
    <ligand>
        <name>Mg(2+)</name>
        <dbReference type="ChEBI" id="CHEBI:18420"/>
        <label>2</label>
    </ligand>
</feature>
<evidence type="ECO:0000256" key="4">
    <source>
        <dbReference type="ARBA" id="ARBA00022490"/>
    </source>
</evidence>
<protein>
    <recommendedName>
        <fullName evidence="14">D-alanine--D-alanine ligase</fullName>
        <ecNumber evidence="14">6.3.2.4</ecNumber>
    </recommendedName>
    <alternativeName>
        <fullName evidence="14">D-Ala-D-Ala ligase</fullName>
    </alternativeName>
    <alternativeName>
        <fullName evidence="14">D-alanylalanine synthetase</fullName>
    </alternativeName>
</protein>
<comment type="pathway">
    <text evidence="14">Cell wall biogenesis; peptidoglycan biosynthesis.</text>
</comment>
<evidence type="ECO:0000256" key="17">
    <source>
        <dbReference type="PROSITE-ProRule" id="PRU00409"/>
    </source>
</evidence>
<dbReference type="FunFam" id="3.30.470.20:FF:000008">
    <property type="entry name" value="D-alanine--D-alanine ligase"/>
    <property type="match status" value="1"/>
</dbReference>
<dbReference type="PANTHER" id="PTHR23132:SF23">
    <property type="entry name" value="D-ALANINE--D-ALANINE LIGASE B"/>
    <property type="match status" value="1"/>
</dbReference>
<dbReference type="GO" id="GO:0008716">
    <property type="term" value="F:D-alanine-D-alanine ligase activity"/>
    <property type="evidence" value="ECO:0007669"/>
    <property type="project" value="UniProtKB-UniRule"/>
</dbReference>
<keyword evidence="20" id="KW-1185">Reference proteome</keyword>
<evidence type="ECO:0000313" key="20">
    <source>
        <dbReference type="Proteomes" id="UP000321440"/>
    </source>
</evidence>
<dbReference type="GO" id="GO:0046872">
    <property type="term" value="F:metal ion binding"/>
    <property type="evidence" value="ECO:0007669"/>
    <property type="project" value="UniProtKB-KW"/>
</dbReference>
<dbReference type="GO" id="GO:0005524">
    <property type="term" value="F:ATP binding"/>
    <property type="evidence" value="ECO:0007669"/>
    <property type="project" value="UniProtKB-UniRule"/>
</dbReference>
<dbReference type="RefSeq" id="WP_146814889.1">
    <property type="nucleotide sequence ID" value="NZ_BJYA01000003.1"/>
</dbReference>
<dbReference type="Proteomes" id="UP000321440">
    <property type="component" value="Unassembled WGS sequence"/>
</dbReference>
<dbReference type="UniPathway" id="UPA00219"/>
<evidence type="ECO:0000256" key="8">
    <source>
        <dbReference type="ARBA" id="ARBA00022840"/>
    </source>
</evidence>
<comment type="function">
    <text evidence="14">Cell wall formation.</text>
</comment>
<keyword evidence="5 14" id="KW-0436">Ligase</keyword>
<dbReference type="GO" id="GO:0009252">
    <property type="term" value="P:peptidoglycan biosynthetic process"/>
    <property type="evidence" value="ECO:0007669"/>
    <property type="project" value="UniProtKB-UniRule"/>
</dbReference>
<proteinExistence type="inferred from homology"/>
<dbReference type="Gene3D" id="3.30.1490.20">
    <property type="entry name" value="ATP-grasp fold, A domain"/>
    <property type="match status" value="1"/>
</dbReference>
<name>A0A511W2K6_9BACI</name>
<evidence type="ECO:0000256" key="7">
    <source>
        <dbReference type="ARBA" id="ARBA00022741"/>
    </source>
</evidence>
<keyword evidence="13 14" id="KW-0961">Cell wall biogenesis/degradation</keyword>
<dbReference type="Gene3D" id="3.30.470.20">
    <property type="entry name" value="ATP-grasp fold, B domain"/>
    <property type="match status" value="1"/>
</dbReference>
<dbReference type="EC" id="6.3.2.4" evidence="14"/>
<feature type="binding site" evidence="16">
    <location>
        <position position="273"/>
    </location>
    <ligand>
        <name>Mg(2+)</name>
        <dbReference type="ChEBI" id="CHEBI:18420"/>
        <label>2</label>
    </ligand>
</feature>
<dbReference type="SUPFAM" id="SSF56059">
    <property type="entry name" value="Glutathione synthetase ATP-binding domain-like"/>
    <property type="match status" value="1"/>
</dbReference>
<evidence type="ECO:0000313" key="19">
    <source>
        <dbReference type="EMBL" id="GEN45177.1"/>
    </source>
</evidence>
<keyword evidence="10 14" id="KW-0133">Cell shape</keyword>
<dbReference type="SUPFAM" id="SSF52440">
    <property type="entry name" value="PreATP-grasp domain"/>
    <property type="match status" value="1"/>
</dbReference>
<organism evidence="19 20">
    <name type="scientific">Alkalibacillus haloalkaliphilus</name>
    <dbReference type="NCBI Taxonomy" id="94136"/>
    <lineage>
        <taxon>Bacteria</taxon>
        <taxon>Bacillati</taxon>
        <taxon>Bacillota</taxon>
        <taxon>Bacilli</taxon>
        <taxon>Bacillales</taxon>
        <taxon>Bacillaceae</taxon>
        <taxon>Alkalibacillus</taxon>
    </lineage>
</organism>
<evidence type="ECO:0000256" key="6">
    <source>
        <dbReference type="ARBA" id="ARBA00022723"/>
    </source>
</evidence>
<keyword evidence="6 16" id="KW-0479">Metal-binding</keyword>
<dbReference type="InterPro" id="IPR011127">
    <property type="entry name" value="Dala_Dala_lig_N"/>
</dbReference>
<accession>A0A511W2K6</accession>
<evidence type="ECO:0000256" key="9">
    <source>
        <dbReference type="ARBA" id="ARBA00022842"/>
    </source>
</evidence>
<keyword evidence="4 14" id="KW-0963">Cytoplasm</keyword>
<keyword evidence="9 16" id="KW-0460">Magnesium</keyword>
<evidence type="ECO:0000256" key="2">
    <source>
        <dbReference type="ARBA" id="ARBA00004496"/>
    </source>
</evidence>